<evidence type="ECO:0008006" key="2">
    <source>
        <dbReference type="Google" id="ProtNLM"/>
    </source>
</evidence>
<name>L7M005_RHIPC</name>
<reference evidence="1" key="2">
    <citation type="journal article" date="2015" name="J. Proteomics">
        <title>Sexual differences in the sialomes of the zebra tick, Rhipicephalus pulchellus.</title>
        <authorList>
            <person name="Tan A.W."/>
            <person name="Francischetti I.M."/>
            <person name="Slovak M."/>
            <person name="Kini R.M."/>
            <person name="Ribeiro J.M."/>
        </authorList>
    </citation>
    <scope>NUCLEOTIDE SEQUENCE</scope>
    <source>
        <tissue evidence="1">Salivary gland</tissue>
    </source>
</reference>
<accession>L7M005</accession>
<proteinExistence type="evidence at transcript level"/>
<reference evidence="1" key="1">
    <citation type="submission" date="2012-11" db="EMBL/GenBank/DDBJ databases">
        <authorList>
            <person name="Lucero-Rivera Y.E."/>
            <person name="Tovar-Ramirez D."/>
        </authorList>
    </citation>
    <scope>NUCLEOTIDE SEQUENCE</scope>
    <source>
        <tissue evidence="1">Salivary gland</tissue>
    </source>
</reference>
<organism evidence="1">
    <name type="scientific">Rhipicephalus pulchellus</name>
    <name type="common">Yellow backed tick</name>
    <name type="synonym">Dermacentor pulchellus</name>
    <dbReference type="NCBI Taxonomy" id="72859"/>
    <lineage>
        <taxon>Eukaryota</taxon>
        <taxon>Metazoa</taxon>
        <taxon>Ecdysozoa</taxon>
        <taxon>Arthropoda</taxon>
        <taxon>Chelicerata</taxon>
        <taxon>Arachnida</taxon>
        <taxon>Acari</taxon>
        <taxon>Parasitiformes</taxon>
        <taxon>Ixodida</taxon>
        <taxon>Ixodoidea</taxon>
        <taxon>Ixodidae</taxon>
        <taxon>Rhipicephalinae</taxon>
        <taxon>Rhipicephalus</taxon>
        <taxon>Rhipicephalus</taxon>
    </lineage>
</organism>
<dbReference type="EMBL" id="GACK01008561">
    <property type="protein sequence ID" value="JAA56473.1"/>
    <property type="molecule type" value="mRNA"/>
</dbReference>
<sequence>MCVITFGGTGLGVEAQLWGGGLVCQSTTTPGVPPVSWTFEMPATFCFPSSYWLIVVGNTTVLHRHPKKVQSKLLAVPIAKPPSLTREEPAHIHTECFSMYSTQYHWRWKLCTALCTLSHMMWECPHTVPPTTQPSTEQWEHQLTDTCPDDRRKLVDRATRMAWHQGFN</sequence>
<dbReference type="AlphaFoldDB" id="L7M005"/>
<protein>
    <recommendedName>
        <fullName evidence="2">Tick transposon</fullName>
    </recommendedName>
</protein>
<evidence type="ECO:0000313" key="1">
    <source>
        <dbReference type="EMBL" id="JAA56473.1"/>
    </source>
</evidence>